<dbReference type="PANTHER" id="PTHR39104">
    <property type="entry name" value="AMINO ACID-LIGASE"/>
    <property type="match status" value="1"/>
</dbReference>
<protein>
    <submittedName>
        <fullName evidence="1">Uncharacterized protein</fullName>
    </submittedName>
</protein>
<evidence type="ECO:0000313" key="1">
    <source>
        <dbReference type="EMBL" id="KAK1259865.1"/>
    </source>
</evidence>
<reference evidence="1" key="2">
    <citation type="submission" date="2023-06" db="EMBL/GenBank/DDBJ databases">
        <authorList>
            <person name="Ma L."/>
            <person name="Liu K.-W."/>
            <person name="Li Z."/>
            <person name="Hsiao Y.-Y."/>
            <person name="Qi Y."/>
            <person name="Fu T."/>
            <person name="Tang G."/>
            <person name="Zhang D."/>
            <person name="Sun W.-H."/>
            <person name="Liu D.-K."/>
            <person name="Li Y."/>
            <person name="Chen G.-Z."/>
            <person name="Liu X.-D."/>
            <person name="Liao X.-Y."/>
            <person name="Jiang Y.-T."/>
            <person name="Yu X."/>
            <person name="Hao Y."/>
            <person name="Huang J."/>
            <person name="Zhao X.-W."/>
            <person name="Ke S."/>
            <person name="Chen Y.-Y."/>
            <person name="Wu W.-L."/>
            <person name="Hsu J.-L."/>
            <person name="Lin Y.-F."/>
            <person name="Huang M.-D."/>
            <person name="Li C.-Y."/>
            <person name="Huang L."/>
            <person name="Wang Z.-W."/>
            <person name="Zhao X."/>
            <person name="Zhong W.-Y."/>
            <person name="Peng D.-H."/>
            <person name="Ahmad S."/>
            <person name="Lan S."/>
            <person name="Zhang J.-S."/>
            <person name="Tsai W.-C."/>
            <person name="Van De Peer Y."/>
            <person name="Liu Z.-J."/>
        </authorList>
    </citation>
    <scope>NUCLEOTIDE SEQUENCE</scope>
    <source>
        <strain evidence="1">SCP</strain>
        <tissue evidence="1">Leaves</tissue>
    </source>
</reference>
<accession>A0AAV9A754</accession>
<reference evidence="1" key="1">
    <citation type="journal article" date="2023" name="Nat. Commun.">
        <title>Diploid and tetraploid genomes of Acorus and the evolution of monocots.</title>
        <authorList>
            <person name="Ma L."/>
            <person name="Liu K.W."/>
            <person name="Li Z."/>
            <person name="Hsiao Y.Y."/>
            <person name="Qi Y."/>
            <person name="Fu T."/>
            <person name="Tang G.D."/>
            <person name="Zhang D."/>
            <person name="Sun W.H."/>
            <person name="Liu D.K."/>
            <person name="Li Y."/>
            <person name="Chen G.Z."/>
            <person name="Liu X.D."/>
            <person name="Liao X.Y."/>
            <person name="Jiang Y.T."/>
            <person name="Yu X."/>
            <person name="Hao Y."/>
            <person name="Huang J."/>
            <person name="Zhao X.W."/>
            <person name="Ke S."/>
            <person name="Chen Y.Y."/>
            <person name="Wu W.L."/>
            <person name="Hsu J.L."/>
            <person name="Lin Y.F."/>
            <person name="Huang M.D."/>
            <person name="Li C.Y."/>
            <person name="Huang L."/>
            <person name="Wang Z.W."/>
            <person name="Zhao X."/>
            <person name="Zhong W.Y."/>
            <person name="Peng D.H."/>
            <person name="Ahmad S."/>
            <person name="Lan S."/>
            <person name="Zhang J.S."/>
            <person name="Tsai W.C."/>
            <person name="Van de Peer Y."/>
            <person name="Liu Z.J."/>
        </authorList>
    </citation>
    <scope>NUCLEOTIDE SEQUENCE</scope>
    <source>
        <strain evidence="1">SCP</strain>
    </source>
</reference>
<keyword evidence="2" id="KW-1185">Reference proteome</keyword>
<sequence length="137" mass="14826">METKRTISLYCPTQSNLIIDFQTPKPGDEERGVDLGEVGRVFGLDPASVKLNGHFLSRGPDLVSRSVTWSSLLSYFSGRGFPDGRSVDRAVVVDGKPISQQKPFSGCDGEFFFVIVVCASRGILVNVHLCFGGRGNG</sequence>
<organism evidence="1 2">
    <name type="scientific">Acorus gramineus</name>
    <name type="common">Dwarf sweet flag</name>
    <dbReference type="NCBI Taxonomy" id="55184"/>
    <lineage>
        <taxon>Eukaryota</taxon>
        <taxon>Viridiplantae</taxon>
        <taxon>Streptophyta</taxon>
        <taxon>Embryophyta</taxon>
        <taxon>Tracheophyta</taxon>
        <taxon>Spermatophyta</taxon>
        <taxon>Magnoliopsida</taxon>
        <taxon>Liliopsida</taxon>
        <taxon>Acoraceae</taxon>
        <taxon>Acorus</taxon>
    </lineage>
</organism>
<dbReference type="EMBL" id="JAUJYN010000012">
    <property type="protein sequence ID" value="KAK1259865.1"/>
    <property type="molecule type" value="Genomic_DNA"/>
</dbReference>
<comment type="caution">
    <text evidence="1">The sequence shown here is derived from an EMBL/GenBank/DDBJ whole genome shotgun (WGS) entry which is preliminary data.</text>
</comment>
<evidence type="ECO:0000313" key="2">
    <source>
        <dbReference type="Proteomes" id="UP001179952"/>
    </source>
</evidence>
<dbReference type="AlphaFoldDB" id="A0AAV9A754"/>
<name>A0AAV9A754_ACOGR</name>
<dbReference type="PANTHER" id="PTHR39104:SF1">
    <property type="entry name" value="AMINO ACID-LIGASE"/>
    <property type="match status" value="1"/>
</dbReference>
<proteinExistence type="predicted"/>
<gene>
    <name evidence="1" type="ORF">QJS04_geneDACA020771</name>
</gene>
<dbReference type="Proteomes" id="UP001179952">
    <property type="component" value="Unassembled WGS sequence"/>
</dbReference>